<feature type="domain" description="Guanylate cyclase" evidence="10">
    <location>
        <begin position="786"/>
        <end position="927"/>
    </location>
</feature>
<dbReference type="Pfam" id="PF00211">
    <property type="entry name" value="Guanylate_cyc"/>
    <property type="match status" value="1"/>
</dbReference>
<dbReference type="GO" id="GO:0004383">
    <property type="term" value="F:guanylate cyclase activity"/>
    <property type="evidence" value="ECO:0000318"/>
    <property type="project" value="GO_Central"/>
</dbReference>
<dbReference type="ExpressionAtlas" id="A0A2K3D178">
    <property type="expression patterns" value="baseline and differential"/>
</dbReference>
<feature type="region of interest" description="Disordered" evidence="9">
    <location>
        <begin position="993"/>
        <end position="1066"/>
    </location>
</feature>
<evidence type="ECO:0000256" key="5">
    <source>
        <dbReference type="ARBA" id="ARBA00023136"/>
    </source>
</evidence>
<keyword evidence="12" id="KW-1185">Reference proteome</keyword>
<evidence type="ECO:0000313" key="11">
    <source>
        <dbReference type="EMBL" id="PNW74259.1"/>
    </source>
</evidence>
<dbReference type="AlphaFoldDB" id="A0A2K3D178"/>
<evidence type="ECO:0000259" key="10">
    <source>
        <dbReference type="PROSITE" id="PS50125"/>
    </source>
</evidence>
<dbReference type="RefSeq" id="XP_042917749.1">
    <property type="nucleotide sequence ID" value="XM_043069774.1"/>
</dbReference>
<feature type="region of interest" description="Disordered" evidence="9">
    <location>
        <begin position="571"/>
        <end position="605"/>
    </location>
</feature>
<organism evidence="11 12">
    <name type="scientific">Chlamydomonas reinhardtii</name>
    <name type="common">Chlamydomonas smithii</name>
    <dbReference type="NCBI Taxonomy" id="3055"/>
    <lineage>
        <taxon>Eukaryota</taxon>
        <taxon>Viridiplantae</taxon>
        <taxon>Chlorophyta</taxon>
        <taxon>core chlorophytes</taxon>
        <taxon>Chlorophyceae</taxon>
        <taxon>CS clade</taxon>
        <taxon>Chlamydomonadales</taxon>
        <taxon>Chlamydomonadaceae</taxon>
        <taxon>Chlamydomonas</taxon>
    </lineage>
</organism>
<feature type="region of interest" description="Disordered" evidence="9">
    <location>
        <begin position="640"/>
        <end position="662"/>
    </location>
</feature>
<feature type="compositionally biased region" description="Basic and acidic residues" evidence="9">
    <location>
        <begin position="1028"/>
        <end position="1039"/>
    </location>
</feature>
<dbReference type="CDD" id="cd07302">
    <property type="entry name" value="CHD"/>
    <property type="match status" value="1"/>
</dbReference>
<dbReference type="GO" id="GO:0007168">
    <property type="term" value="P:receptor guanylyl cyclase signaling pathway"/>
    <property type="evidence" value="ECO:0000318"/>
    <property type="project" value="GO_Central"/>
</dbReference>
<evidence type="ECO:0000256" key="3">
    <source>
        <dbReference type="ARBA" id="ARBA00022741"/>
    </source>
</evidence>
<dbReference type="PROSITE" id="PS00452">
    <property type="entry name" value="GUANYLATE_CYCLASE_1"/>
    <property type="match status" value="1"/>
</dbReference>
<dbReference type="InterPro" id="IPR029787">
    <property type="entry name" value="Nucleotide_cyclase"/>
</dbReference>
<sequence>MTQLYDMLTPVNTGCDGQLCPESLQRALSELQQEKNRLAEAAKVEQQRLHEELAAARAAKQELEGRVNELAKQLAAAGSAEDDVYDTCRLPVAPLDLSRLALEPDKAAALEARLQAQLQEQQLRPGPGGGAAGGAGEVLDDTVYLPASLDRLQEGPRGLRSVTVDSVRRGAEAEGLRVTLSVLDRVGETDPRATYGAWYRRMSYVSPMYCQHIDAPDEAAAIRTMNVTLANNVVVRSAYTGYLKLLLVGGEPSPAVMRPLVYHSDRRSELVMLWMFPVLVYGTVSELGGEDVAPGDDRMCRRIGLLAFTDPATSAARQFEGMMRDHMGLKYTPSPITMVDEDGVIVTQNPSSACSIGTHGYEARLAGSTRFNYLTQLFASEPGLEADMRRVTAAGGTWSRRLRISDSPILRKWMELEEDEERWHEVQISKLRDPLHLTSSFIIAETDVTATVLAQHEVLRLQRHQQALLKQILPQQVIDVMLSEDRDDDGSGGEQGPRRVAKSMSRRRLGSGVLSRSPIGLGRSARRGRSLGADNVSPRVVAAASGAATVAALAVAAAAGLDGGDIGASGGGGADSCGISSTCSTPRASTRAADSPVPAPQLARAGGSALRRNAAAAFAAAATAAAAAVTANATNTTIATASGASVSSSRASSWHRSCPSSRLSASNLRTEVVAALNASTAAAAAASAAGSAGAGAAPDADCDGGTDDGGCGGDCSPAAAGADAGAGQGSGRHMFGSCADRTMMILMPDGTTHTLDLMDETDGSDSAIQLSRSDVMSLATWHEDVTILFADIKGFTTMSQQLHPARVMLFLDTLYNAFDLLLDECGCYKVETIGDCYMVAGGLFATPDPDGSGEMQLGGYDPDHALKVLRFAIQMADIASRLRTPFGEPVQMRIGIHSGACMSGVVGRRMPRFCLFGDTINTASRMESTGAPGAIHVSEATQRLLPTIKWQPRGEGIEVKGKGLMQTYWWGGDTTNVCFKARDRVIDSVVNRGGRRSATGTGSGEAVDGGGGAGGSGAEAPALTACAEGREEGQQEPAERANGGRLEPLPAAKQAQLEMAEACDTI</sequence>
<feature type="compositionally biased region" description="Basic residues" evidence="9">
    <location>
        <begin position="499"/>
        <end position="509"/>
    </location>
</feature>
<protein>
    <recommendedName>
        <fullName evidence="10">Guanylate cyclase domain-containing protein</fullName>
    </recommendedName>
</protein>
<dbReference type="GO" id="GO:0006182">
    <property type="term" value="P:cGMP biosynthetic process"/>
    <property type="evidence" value="ECO:0000318"/>
    <property type="project" value="GO_Central"/>
</dbReference>
<dbReference type="GeneID" id="5718652"/>
<keyword evidence="4" id="KW-1133">Transmembrane helix</keyword>
<evidence type="ECO:0000256" key="2">
    <source>
        <dbReference type="ARBA" id="ARBA00022692"/>
    </source>
</evidence>
<evidence type="ECO:0000256" key="7">
    <source>
        <dbReference type="RuleBase" id="RU000405"/>
    </source>
</evidence>
<feature type="compositionally biased region" description="Low complexity" evidence="9">
    <location>
        <begin position="510"/>
        <end position="523"/>
    </location>
</feature>
<feature type="compositionally biased region" description="Gly residues" evidence="9">
    <location>
        <begin position="1001"/>
        <end position="1017"/>
    </location>
</feature>
<dbReference type="FunFam" id="3.30.70.1230:FF:000059">
    <property type="entry name" value="Guanylate cyclase"/>
    <property type="match status" value="1"/>
</dbReference>
<evidence type="ECO:0000313" key="12">
    <source>
        <dbReference type="Proteomes" id="UP000006906"/>
    </source>
</evidence>
<evidence type="ECO:0000256" key="9">
    <source>
        <dbReference type="SAM" id="MobiDB-lite"/>
    </source>
</evidence>
<dbReference type="Proteomes" id="UP000006906">
    <property type="component" value="Chromosome 13"/>
</dbReference>
<dbReference type="PANTHER" id="PTHR11920:SF335">
    <property type="entry name" value="GUANYLATE CYCLASE"/>
    <property type="match status" value="1"/>
</dbReference>
<reference evidence="11 12" key="1">
    <citation type="journal article" date="2007" name="Science">
        <title>The Chlamydomonas genome reveals the evolution of key animal and plant functions.</title>
        <authorList>
            <person name="Merchant S.S."/>
            <person name="Prochnik S.E."/>
            <person name="Vallon O."/>
            <person name="Harris E.H."/>
            <person name="Karpowicz S.J."/>
            <person name="Witman G.B."/>
            <person name="Terry A."/>
            <person name="Salamov A."/>
            <person name="Fritz-Laylin L.K."/>
            <person name="Marechal-Drouard L."/>
            <person name="Marshall W.F."/>
            <person name="Qu L.H."/>
            <person name="Nelson D.R."/>
            <person name="Sanderfoot A.A."/>
            <person name="Spalding M.H."/>
            <person name="Kapitonov V.V."/>
            <person name="Ren Q."/>
            <person name="Ferris P."/>
            <person name="Lindquist E."/>
            <person name="Shapiro H."/>
            <person name="Lucas S.M."/>
            <person name="Grimwood J."/>
            <person name="Schmutz J."/>
            <person name="Cardol P."/>
            <person name="Cerutti H."/>
            <person name="Chanfreau G."/>
            <person name="Chen C.L."/>
            <person name="Cognat V."/>
            <person name="Croft M.T."/>
            <person name="Dent R."/>
            <person name="Dutcher S."/>
            <person name="Fernandez E."/>
            <person name="Fukuzawa H."/>
            <person name="Gonzalez-Ballester D."/>
            <person name="Gonzalez-Halphen D."/>
            <person name="Hallmann A."/>
            <person name="Hanikenne M."/>
            <person name="Hippler M."/>
            <person name="Inwood W."/>
            <person name="Jabbari K."/>
            <person name="Kalanon M."/>
            <person name="Kuras R."/>
            <person name="Lefebvre P.A."/>
            <person name="Lemaire S.D."/>
            <person name="Lobanov A.V."/>
            <person name="Lohr M."/>
            <person name="Manuell A."/>
            <person name="Meier I."/>
            <person name="Mets L."/>
            <person name="Mittag M."/>
            <person name="Mittelmeier T."/>
            <person name="Moroney J.V."/>
            <person name="Moseley J."/>
            <person name="Napoli C."/>
            <person name="Nedelcu A.M."/>
            <person name="Niyogi K."/>
            <person name="Novoselov S.V."/>
            <person name="Paulsen I.T."/>
            <person name="Pazour G."/>
            <person name="Purton S."/>
            <person name="Ral J.P."/>
            <person name="Riano-Pachon D.M."/>
            <person name="Riekhof W."/>
            <person name="Rymarquis L."/>
            <person name="Schroda M."/>
            <person name="Stern D."/>
            <person name="Umen J."/>
            <person name="Willows R."/>
            <person name="Wilson N."/>
            <person name="Zimmer S.L."/>
            <person name="Allmer J."/>
            <person name="Balk J."/>
            <person name="Bisova K."/>
            <person name="Chen C.J."/>
            <person name="Elias M."/>
            <person name="Gendler K."/>
            <person name="Hauser C."/>
            <person name="Lamb M.R."/>
            <person name="Ledford H."/>
            <person name="Long J.C."/>
            <person name="Minagawa J."/>
            <person name="Page M.D."/>
            <person name="Pan J."/>
            <person name="Pootakham W."/>
            <person name="Roje S."/>
            <person name="Rose A."/>
            <person name="Stahlberg E."/>
            <person name="Terauchi A.M."/>
            <person name="Yang P."/>
            <person name="Ball S."/>
            <person name="Bowler C."/>
            <person name="Dieckmann C.L."/>
            <person name="Gladyshev V.N."/>
            <person name="Green P."/>
            <person name="Jorgensen R."/>
            <person name="Mayfield S."/>
            <person name="Mueller-Roeber B."/>
            <person name="Rajamani S."/>
            <person name="Sayre R.T."/>
            <person name="Brokstein P."/>
            <person name="Dubchak I."/>
            <person name="Goodstein D."/>
            <person name="Hornick L."/>
            <person name="Huang Y.W."/>
            <person name="Jhaveri J."/>
            <person name="Luo Y."/>
            <person name="Martinez D."/>
            <person name="Ngau W.C."/>
            <person name="Otillar B."/>
            <person name="Poliakov A."/>
            <person name="Porter A."/>
            <person name="Szajkowski L."/>
            <person name="Werner G."/>
            <person name="Zhou K."/>
            <person name="Grigoriev I.V."/>
            <person name="Rokhsar D.S."/>
            <person name="Grossman A.R."/>
        </authorList>
    </citation>
    <scope>NUCLEOTIDE SEQUENCE [LARGE SCALE GENOMIC DNA]</scope>
    <source>
        <strain evidence="12">CC-503</strain>
    </source>
</reference>
<gene>
    <name evidence="11" type="ORF">CHLRE_13g591600v5</name>
</gene>
<dbReference type="PANTHER" id="PTHR11920">
    <property type="entry name" value="GUANYLYL CYCLASE"/>
    <property type="match status" value="1"/>
</dbReference>
<dbReference type="GO" id="GO:0035556">
    <property type="term" value="P:intracellular signal transduction"/>
    <property type="evidence" value="ECO:0007669"/>
    <property type="project" value="InterPro"/>
</dbReference>
<dbReference type="Gene3D" id="3.30.450.20">
    <property type="entry name" value="PAS domain"/>
    <property type="match status" value="1"/>
</dbReference>
<feature type="region of interest" description="Disordered" evidence="9">
    <location>
        <begin position="484"/>
        <end position="530"/>
    </location>
</feature>
<evidence type="ECO:0000256" key="6">
    <source>
        <dbReference type="ARBA" id="ARBA00023239"/>
    </source>
</evidence>
<dbReference type="InParanoid" id="A0A2K3D178"/>
<dbReference type="InterPro" id="IPR050401">
    <property type="entry name" value="Cyclic_nucleotide_synthase"/>
</dbReference>
<dbReference type="Gene3D" id="3.30.70.1230">
    <property type="entry name" value="Nucleotide cyclase"/>
    <property type="match status" value="1"/>
</dbReference>
<keyword evidence="2" id="KW-0812">Transmembrane</keyword>
<dbReference type="GO" id="GO:0005886">
    <property type="term" value="C:plasma membrane"/>
    <property type="evidence" value="ECO:0000318"/>
    <property type="project" value="GO_Central"/>
</dbReference>
<feature type="coiled-coil region" evidence="8">
    <location>
        <begin position="24"/>
        <end position="80"/>
    </location>
</feature>
<dbReference type="InterPro" id="IPR001054">
    <property type="entry name" value="A/G_cyclase"/>
</dbReference>
<keyword evidence="6 7" id="KW-0456">Lyase</keyword>
<accession>A0A2K3D178</accession>
<name>A0A2K3D178_CHLRE</name>
<keyword evidence="5" id="KW-0472">Membrane</keyword>
<dbReference type="GO" id="GO:0000166">
    <property type="term" value="F:nucleotide binding"/>
    <property type="evidence" value="ECO:0007669"/>
    <property type="project" value="UniProtKB-KW"/>
</dbReference>
<dbReference type="InterPro" id="IPR018297">
    <property type="entry name" value="A/G_cyclase_CS"/>
</dbReference>
<dbReference type="SUPFAM" id="SSF55073">
    <property type="entry name" value="Nucleotide cyclase"/>
    <property type="match status" value="1"/>
</dbReference>
<dbReference type="KEGG" id="cre:CHLRE_13g591600v5"/>
<dbReference type="SMART" id="SM00044">
    <property type="entry name" value="CYCc"/>
    <property type="match status" value="1"/>
</dbReference>
<proteinExistence type="inferred from homology"/>
<dbReference type="Gramene" id="PNW74259">
    <property type="protein sequence ID" value="PNW74259"/>
    <property type="gene ID" value="CHLRE_13g591600v5"/>
</dbReference>
<keyword evidence="3" id="KW-0547">Nucleotide-binding</keyword>
<feature type="compositionally biased region" description="Polar residues" evidence="9">
    <location>
        <begin position="578"/>
        <end position="588"/>
    </location>
</feature>
<evidence type="ECO:0000256" key="8">
    <source>
        <dbReference type="SAM" id="Coils"/>
    </source>
</evidence>
<evidence type="ECO:0000256" key="4">
    <source>
        <dbReference type="ARBA" id="ARBA00022989"/>
    </source>
</evidence>
<comment type="subcellular location">
    <subcellularLocation>
        <location evidence="1">Membrane</location>
    </subcellularLocation>
</comment>
<dbReference type="PROSITE" id="PS50125">
    <property type="entry name" value="GUANYLATE_CYCLASE_2"/>
    <property type="match status" value="1"/>
</dbReference>
<evidence type="ECO:0000256" key="1">
    <source>
        <dbReference type="ARBA" id="ARBA00004370"/>
    </source>
</evidence>
<keyword evidence="8" id="KW-0175">Coiled coil</keyword>
<dbReference type="GO" id="GO:0001653">
    <property type="term" value="F:peptide receptor activity"/>
    <property type="evidence" value="ECO:0000318"/>
    <property type="project" value="GO_Central"/>
</dbReference>
<comment type="similarity">
    <text evidence="7">Belongs to the adenylyl cyclase class-4/guanylyl cyclase family.</text>
</comment>
<dbReference type="EMBL" id="CM008974">
    <property type="protein sequence ID" value="PNW74259.1"/>
    <property type="molecule type" value="Genomic_DNA"/>
</dbReference>
<dbReference type="OrthoDB" id="548029at2759"/>